<feature type="compositionally biased region" description="Basic and acidic residues" evidence="10">
    <location>
        <begin position="96"/>
        <end position="113"/>
    </location>
</feature>
<keyword evidence="4 8" id="KW-0720">Serine protease</keyword>
<feature type="compositionally biased region" description="Polar residues" evidence="10">
    <location>
        <begin position="54"/>
        <end position="70"/>
    </location>
</feature>
<feature type="active site" description="Charge relay system" evidence="8">
    <location>
        <position position="812"/>
    </location>
</feature>
<evidence type="ECO:0000313" key="14">
    <source>
        <dbReference type="EMBL" id="CDI86272.1"/>
    </source>
</evidence>
<dbReference type="GO" id="GO:0004252">
    <property type="term" value="F:serine-type endopeptidase activity"/>
    <property type="evidence" value="ECO:0007669"/>
    <property type="project" value="UniProtKB-UniRule"/>
</dbReference>
<dbReference type="EMBL" id="HG695047">
    <property type="protein sequence ID" value="CDI86272.1"/>
    <property type="molecule type" value="Genomic_DNA"/>
</dbReference>
<keyword evidence="15" id="KW-1185">Reference proteome</keyword>
<dbReference type="CDD" id="cd07473">
    <property type="entry name" value="Peptidases_S8_Subtilisin_like"/>
    <property type="match status" value="1"/>
</dbReference>
<dbReference type="Pfam" id="PF00082">
    <property type="entry name" value="Peptidase_S8"/>
    <property type="match status" value="1"/>
</dbReference>
<dbReference type="PANTHER" id="PTHR43399:SF4">
    <property type="entry name" value="CELL WALL-ASSOCIATED PROTEASE"/>
    <property type="match status" value="1"/>
</dbReference>
<feature type="active site" description="Charge relay system" evidence="8">
    <location>
        <position position="975"/>
    </location>
</feature>
<evidence type="ECO:0000256" key="4">
    <source>
        <dbReference type="ARBA" id="ARBA00022825"/>
    </source>
</evidence>
<keyword evidence="11" id="KW-0812">Transmembrane</keyword>
<keyword evidence="3 8" id="KW-0378">Hydrolase</keyword>
<keyword evidence="11" id="KW-0472">Membrane</keyword>
<evidence type="ECO:0000256" key="7">
    <source>
        <dbReference type="ARBA" id="ARBA00023619"/>
    </source>
</evidence>
<dbReference type="Proteomes" id="UP000018201">
    <property type="component" value="Unassembled WGS sequence"/>
</dbReference>
<keyword evidence="2 8" id="KW-0645">Protease</keyword>
<dbReference type="OrthoDB" id="371436at2759"/>
<comment type="similarity">
    <text evidence="1 8 9">Belongs to the peptidase S8 family.</text>
</comment>
<dbReference type="GO" id="GO:0006508">
    <property type="term" value="P:proteolysis"/>
    <property type="evidence" value="ECO:0007669"/>
    <property type="project" value="UniProtKB-KW"/>
</dbReference>
<evidence type="ECO:0000313" key="15">
    <source>
        <dbReference type="Proteomes" id="UP000018201"/>
    </source>
</evidence>
<evidence type="ECO:0000259" key="13">
    <source>
        <dbReference type="Pfam" id="PF00082"/>
    </source>
</evidence>
<feature type="region of interest" description="Disordered" evidence="10">
    <location>
        <begin position="51"/>
        <end position="136"/>
    </location>
</feature>
<feature type="compositionally biased region" description="Low complexity" evidence="10">
    <location>
        <begin position="360"/>
        <end position="394"/>
    </location>
</feature>
<dbReference type="InterPro" id="IPR023827">
    <property type="entry name" value="Peptidase_S8_Asp-AS"/>
</dbReference>
<dbReference type="PANTHER" id="PTHR43399">
    <property type="entry name" value="SUBTILISIN-RELATED"/>
    <property type="match status" value="1"/>
</dbReference>
<feature type="compositionally biased region" description="Basic and acidic residues" evidence="10">
    <location>
        <begin position="288"/>
        <end position="302"/>
    </location>
</feature>
<gene>
    <name evidence="14" type="ORF">EPH_0071240</name>
</gene>
<evidence type="ECO:0000256" key="5">
    <source>
        <dbReference type="ARBA" id="ARBA00023145"/>
    </source>
</evidence>
<name>U6H316_9EIME</name>
<keyword evidence="11" id="KW-1133">Transmembrane helix</keyword>
<dbReference type="EC" id="3.4.21.62" evidence="7"/>
<evidence type="ECO:0000256" key="2">
    <source>
        <dbReference type="ARBA" id="ARBA00022670"/>
    </source>
</evidence>
<accession>U6H316</accession>
<dbReference type="PROSITE" id="PS00137">
    <property type="entry name" value="SUBTILASE_HIS"/>
    <property type="match status" value="1"/>
</dbReference>
<dbReference type="PROSITE" id="PS00136">
    <property type="entry name" value="SUBTILASE_ASP"/>
    <property type="match status" value="1"/>
</dbReference>
<evidence type="ECO:0000256" key="9">
    <source>
        <dbReference type="RuleBase" id="RU003355"/>
    </source>
</evidence>
<dbReference type="InterPro" id="IPR036852">
    <property type="entry name" value="Peptidase_S8/S53_dom_sf"/>
</dbReference>
<dbReference type="InterPro" id="IPR000209">
    <property type="entry name" value="Peptidase_S8/S53_dom"/>
</dbReference>
<feature type="compositionally biased region" description="Low complexity" evidence="10">
    <location>
        <begin position="240"/>
        <end position="274"/>
    </location>
</feature>
<evidence type="ECO:0000256" key="8">
    <source>
        <dbReference type="PROSITE-ProRule" id="PRU01240"/>
    </source>
</evidence>
<feature type="active site" description="Charge relay system" evidence="8">
    <location>
        <position position="759"/>
    </location>
</feature>
<evidence type="ECO:0000256" key="10">
    <source>
        <dbReference type="SAM" id="MobiDB-lite"/>
    </source>
</evidence>
<proteinExistence type="inferred from homology"/>
<dbReference type="InterPro" id="IPR022398">
    <property type="entry name" value="Peptidase_S8_His-AS"/>
</dbReference>
<feature type="region of interest" description="Disordered" evidence="10">
    <location>
        <begin position="210"/>
        <end position="426"/>
    </location>
</feature>
<evidence type="ECO:0000256" key="12">
    <source>
        <dbReference type="SAM" id="SignalP"/>
    </source>
</evidence>
<dbReference type="InterPro" id="IPR051048">
    <property type="entry name" value="Peptidase_S8/S53_subtilisin"/>
</dbReference>
<evidence type="ECO:0000256" key="1">
    <source>
        <dbReference type="ARBA" id="ARBA00011073"/>
    </source>
</evidence>
<comment type="catalytic activity">
    <reaction evidence="6">
        <text>Hydrolysis of proteins with broad specificity for peptide bonds, and a preference for a large uncharged residue in P1. Hydrolyzes peptide amides.</text>
        <dbReference type="EC" id="3.4.21.62"/>
    </reaction>
</comment>
<feature type="transmembrane region" description="Helical" evidence="11">
    <location>
        <begin position="1154"/>
        <end position="1176"/>
    </location>
</feature>
<protein>
    <recommendedName>
        <fullName evidence="7">subtilisin</fullName>
        <ecNumber evidence="7">3.4.21.62</ecNumber>
    </recommendedName>
</protein>
<evidence type="ECO:0000256" key="6">
    <source>
        <dbReference type="ARBA" id="ARBA00023529"/>
    </source>
</evidence>
<keyword evidence="12" id="KW-0732">Signal</keyword>
<dbReference type="PROSITE" id="PS51892">
    <property type="entry name" value="SUBTILASE"/>
    <property type="match status" value="1"/>
</dbReference>
<evidence type="ECO:0000256" key="3">
    <source>
        <dbReference type="ARBA" id="ARBA00022801"/>
    </source>
</evidence>
<evidence type="ECO:0000256" key="11">
    <source>
        <dbReference type="SAM" id="Phobius"/>
    </source>
</evidence>
<keyword evidence="5" id="KW-0865">Zymogen</keyword>
<dbReference type="PROSITE" id="PS00138">
    <property type="entry name" value="SUBTILASE_SER"/>
    <property type="match status" value="1"/>
</dbReference>
<dbReference type="InterPro" id="IPR023828">
    <property type="entry name" value="Peptidase_S8_Ser-AS"/>
</dbReference>
<feature type="compositionally biased region" description="Basic and acidic residues" evidence="10">
    <location>
        <begin position="76"/>
        <end position="88"/>
    </location>
</feature>
<dbReference type="InterPro" id="IPR034204">
    <property type="entry name" value="PfSUB1-like_cat_dom"/>
</dbReference>
<reference evidence="14" key="2">
    <citation type="submission" date="2013-10" db="EMBL/GenBank/DDBJ databases">
        <authorList>
            <person name="Aslett M."/>
        </authorList>
    </citation>
    <scope>NUCLEOTIDE SEQUENCE [LARGE SCALE GENOMIC DNA]</scope>
    <source>
        <strain evidence="14">Houghton</strain>
    </source>
</reference>
<feature type="chain" id="PRO_5004671559" description="subtilisin" evidence="12">
    <location>
        <begin position="31"/>
        <end position="1179"/>
    </location>
</feature>
<feature type="domain" description="Peptidase S8/S53" evidence="13">
    <location>
        <begin position="751"/>
        <end position="1015"/>
    </location>
</feature>
<dbReference type="PRINTS" id="PR00723">
    <property type="entry name" value="SUBTILISIN"/>
</dbReference>
<dbReference type="InterPro" id="IPR015500">
    <property type="entry name" value="Peptidase_S8_subtilisin-rel"/>
</dbReference>
<organism evidence="14 15">
    <name type="scientific">Eimeria praecox</name>
    <dbReference type="NCBI Taxonomy" id="51316"/>
    <lineage>
        <taxon>Eukaryota</taxon>
        <taxon>Sar</taxon>
        <taxon>Alveolata</taxon>
        <taxon>Apicomplexa</taxon>
        <taxon>Conoidasida</taxon>
        <taxon>Coccidia</taxon>
        <taxon>Eucoccidiorida</taxon>
        <taxon>Eimeriorina</taxon>
        <taxon>Eimeriidae</taxon>
        <taxon>Eimeria</taxon>
    </lineage>
</organism>
<dbReference type="Gene3D" id="3.40.50.200">
    <property type="entry name" value="Peptidase S8/S53 domain"/>
    <property type="match status" value="1"/>
</dbReference>
<dbReference type="VEuPathDB" id="ToxoDB:EPH_0071240"/>
<reference evidence="14" key="1">
    <citation type="submission" date="2013-10" db="EMBL/GenBank/DDBJ databases">
        <title>Genomic analysis of the causative agents of coccidiosis in chickens.</title>
        <authorList>
            <person name="Reid A.J."/>
            <person name="Blake D."/>
            <person name="Billington K."/>
            <person name="Browne H."/>
            <person name="Dunn M."/>
            <person name="Hung S."/>
            <person name="Kawahara F."/>
            <person name="Miranda-Saavedra D."/>
            <person name="Mourier T."/>
            <person name="Nagra H."/>
            <person name="Otto T.D."/>
            <person name="Rawlings N."/>
            <person name="Sanchez A."/>
            <person name="Sanders M."/>
            <person name="Subramaniam C."/>
            <person name="Tay Y."/>
            <person name="Dear P."/>
            <person name="Doerig C."/>
            <person name="Gruber A."/>
            <person name="Parkinson J."/>
            <person name="Shirley M."/>
            <person name="Wan K.L."/>
            <person name="Berriman M."/>
            <person name="Tomley F."/>
            <person name="Pain A."/>
        </authorList>
    </citation>
    <scope>NUCLEOTIDE SEQUENCE [LARGE SCALE GENOMIC DNA]</scope>
    <source>
        <strain evidence="14">Houghton</strain>
    </source>
</reference>
<feature type="signal peptide" evidence="12">
    <location>
        <begin position="1"/>
        <end position="30"/>
    </location>
</feature>
<sequence length="1179" mass="126052">MQMMQSQAIPYFVGVAFFLLTCQCVPSVSGFSRNGVPSTSQAPLNDRAAFSSHIGDTTNEPFGSDPLQTSTPPPEELPKDELLGDKTPNDLIPQDADAKHESSLQWRHTELHLNGRSPTLSGTAKGPAEAASTASSASVTSAGAAWDVSAVGSEDLHLPSPRQRTQEISAHRFDAVKEASSVQRSLLGNKGTPAGPTGSPFVWTWNPLNAGTEPTEAESLEHEGVPEDFVGIPILDKAAEQQTEQAEDAATAAEAPAGEDSSAPSSSSTPSSGEAVEENQGGSNRRRSSGEYQRRFEERVAESRYGAPSHDESPSASSQDNDQIEPDPNLVSNSTLPQAPDAVPLDGPVWEPESGSVEQGSATGSSDYSSSTVGNRSSDSSTSNSSSSTTSEDSLYTPLEPLISRRSRWKPREAGEAGADEEAEESVGLKTECLLEVEGVRINASYVNSACTGPINVAYQRKQGKFMERQLLLSNTTDQPLTVVMKTVNAKFKASAPVYDTSYYRGFSGPFSFLQGQEGSDTDPAAAAATEAKTEDYISSMLKQMRRHRRKHPTNPLDLVVCFTSPLDGKSEEKGAETEGEAVSFMQTSAGATRIKQTCEELLSVLEERKGFSCEILEAVDIVILQFPPNADLSDTGEVKKVLSKLLLLEGKSILFFELAKPTSLQMVPVEEGLPEPPRRLMESWAFVQAKEALKEQCSAEATARTRLLSEEDDSPVAAHLPEDPDLEERLWGMYSAHCTHAWLHGEKGHREVVVAVIDSGVADHYDLNENIWHNPLEKIDGQDDDNNGFVDDTEGWNFANDTNAVVDGNGHGTHVAGTIGGVANGRDVVGCAPHVSLMKIQQFGPSGTGSIGDAVRGLAYAMREGVSVINNSWGATETTASLQLLMERSQYMRGGLGILIVNAAGNSSSNNDLQPFYPAGFDYKNTISVGAHDAEGNLASFSNFGKGSVSLLAPGERIYSTYLNKGFTFLSGTSMATPHVSGVAALVFGVFKKANSDVTAAEVKDIIKASVQPLESAKETTQWGGAVDAAAAVLMARMGGMWMQMKCTDMIVDLEPKEEYASTLYLRGYAQGIYSTDIKVEVYDKEGRLMGSAVIPITLNSSTTPETNKPTDAEAASAFSSYAKERNHQTPLCAVQLNYTGSLEDGGWTELQIAAVSLGCIAGALLLAVGGYLIYTQM</sequence>
<dbReference type="SUPFAM" id="SSF52743">
    <property type="entry name" value="Subtilisin-like"/>
    <property type="match status" value="1"/>
</dbReference>
<dbReference type="AlphaFoldDB" id="U6H316"/>